<dbReference type="EMBL" id="ML995894">
    <property type="protein sequence ID" value="KAF2765355.1"/>
    <property type="molecule type" value="Genomic_DNA"/>
</dbReference>
<gene>
    <name evidence="1" type="ORF">EJ03DRAFT_209568</name>
</gene>
<keyword evidence="2" id="KW-1185">Reference proteome</keyword>
<dbReference type="AlphaFoldDB" id="A0A6G1KXJ9"/>
<evidence type="ECO:0000313" key="2">
    <source>
        <dbReference type="Proteomes" id="UP000799436"/>
    </source>
</evidence>
<evidence type="ECO:0000313" key="1">
    <source>
        <dbReference type="EMBL" id="KAF2765355.1"/>
    </source>
</evidence>
<protein>
    <submittedName>
        <fullName evidence="1">Uncharacterized protein</fullName>
    </submittedName>
</protein>
<reference evidence="1" key="1">
    <citation type="journal article" date="2020" name="Stud. Mycol.">
        <title>101 Dothideomycetes genomes: a test case for predicting lifestyles and emergence of pathogens.</title>
        <authorList>
            <person name="Haridas S."/>
            <person name="Albert R."/>
            <person name="Binder M."/>
            <person name="Bloem J."/>
            <person name="Labutti K."/>
            <person name="Salamov A."/>
            <person name="Andreopoulos B."/>
            <person name="Baker S."/>
            <person name="Barry K."/>
            <person name="Bills G."/>
            <person name="Bluhm B."/>
            <person name="Cannon C."/>
            <person name="Castanera R."/>
            <person name="Culley D."/>
            <person name="Daum C."/>
            <person name="Ezra D."/>
            <person name="Gonzalez J."/>
            <person name="Henrissat B."/>
            <person name="Kuo A."/>
            <person name="Liang C."/>
            <person name="Lipzen A."/>
            <person name="Lutzoni F."/>
            <person name="Magnuson J."/>
            <person name="Mondo S."/>
            <person name="Nolan M."/>
            <person name="Ohm R."/>
            <person name="Pangilinan J."/>
            <person name="Park H.-J."/>
            <person name="Ramirez L."/>
            <person name="Alfaro M."/>
            <person name="Sun H."/>
            <person name="Tritt A."/>
            <person name="Yoshinaga Y."/>
            <person name="Zwiers L.-H."/>
            <person name="Turgeon B."/>
            <person name="Goodwin S."/>
            <person name="Spatafora J."/>
            <person name="Crous P."/>
            <person name="Grigoriev I."/>
        </authorList>
    </citation>
    <scope>NUCLEOTIDE SEQUENCE</scope>
    <source>
        <strain evidence="1">CBS 116005</strain>
    </source>
</reference>
<sequence length="221" mass="24039">MPGPVAWCEMSSCGLPWGAANSESHSQIFIEGFEALARSGTRTTTSPVTLLHVLPKTAPPHLYCTAALCGTFDNMRGPSPALSHKHCVLVRPGGCVAISQLLIPTVVSHRSLPQRTGLPKCRQSYSWCACTAEPAASRSLASCAIDWSHIIASSHNHPITSMALFGCMCAASLKLSAWHVYWHGVGGQISRSVWVCPLRFRGTCDRAVCFHERRNRLMIRT</sequence>
<accession>A0A6G1KXJ9</accession>
<dbReference type="Proteomes" id="UP000799436">
    <property type="component" value="Unassembled WGS sequence"/>
</dbReference>
<organism evidence="1 2">
    <name type="scientific">Teratosphaeria nubilosa</name>
    <dbReference type="NCBI Taxonomy" id="161662"/>
    <lineage>
        <taxon>Eukaryota</taxon>
        <taxon>Fungi</taxon>
        <taxon>Dikarya</taxon>
        <taxon>Ascomycota</taxon>
        <taxon>Pezizomycotina</taxon>
        <taxon>Dothideomycetes</taxon>
        <taxon>Dothideomycetidae</taxon>
        <taxon>Mycosphaerellales</taxon>
        <taxon>Teratosphaeriaceae</taxon>
        <taxon>Teratosphaeria</taxon>
    </lineage>
</organism>
<proteinExistence type="predicted"/>
<name>A0A6G1KXJ9_9PEZI</name>